<dbReference type="AlphaFoldDB" id="A0A7J7GVH5"/>
<name>A0A7J7GVH5_CAMSI</name>
<keyword evidence="6" id="KW-0325">Glycoprotein</keyword>
<proteinExistence type="predicted"/>
<protein>
    <submittedName>
        <fullName evidence="7">Uncharacterized protein</fullName>
    </submittedName>
</protein>
<comment type="subcellular location">
    <subcellularLocation>
        <location evidence="1">Membrane</location>
        <topology evidence="1">Single-pass type I membrane protein</topology>
    </subcellularLocation>
</comment>
<reference evidence="7 8" key="2">
    <citation type="submission" date="2020-07" db="EMBL/GenBank/DDBJ databases">
        <title>Genome assembly of wild tea tree DASZ reveals pedigree and selection history of tea varieties.</title>
        <authorList>
            <person name="Zhang W."/>
        </authorList>
    </citation>
    <scope>NUCLEOTIDE SEQUENCE [LARGE SCALE GENOMIC DNA]</scope>
    <source>
        <strain evidence="8">cv. G240</strain>
        <tissue evidence="7">Leaf</tissue>
    </source>
</reference>
<evidence type="ECO:0000256" key="5">
    <source>
        <dbReference type="ARBA" id="ARBA00023136"/>
    </source>
</evidence>
<keyword evidence="3" id="KW-0732">Signal</keyword>
<evidence type="ECO:0000256" key="6">
    <source>
        <dbReference type="ARBA" id="ARBA00023180"/>
    </source>
</evidence>
<evidence type="ECO:0000313" key="8">
    <source>
        <dbReference type="Proteomes" id="UP000593564"/>
    </source>
</evidence>
<gene>
    <name evidence="7" type="ORF">HYC85_018747</name>
</gene>
<dbReference type="InterPro" id="IPR046956">
    <property type="entry name" value="RLP23-like"/>
</dbReference>
<comment type="caution">
    <text evidence="7">The sequence shown here is derived from an EMBL/GenBank/DDBJ whole genome shotgun (WGS) entry which is preliminary data.</text>
</comment>
<dbReference type="Pfam" id="PF13855">
    <property type="entry name" value="LRR_8"/>
    <property type="match status" value="1"/>
</dbReference>
<dbReference type="EMBL" id="JACBKZ010000008">
    <property type="protein sequence ID" value="KAF5944670.1"/>
    <property type="molecule type" value="Genomic_DNA"/>
</dbReference>
<dbReference type="PANTHER" id="PTHR48063">
    <property type="entry name" value="LRR RECEPTOR-LIKE KINASE"/>
    <property type="match status" value="1"/>
</dbReference>
<dbReference type="FunFam" id="3.80.10.10:FF:000649">
    <property type="entry name" value="Leucine Rich Repeat family protein"/>
    <property type="match status" value="1"/>
</dbReference>
<evidence type="ECO:0000256" key="2">
    <source>
        <dbReference type="ARBA" id="ARBA00022692"/>
    </source>
</evidence>
<keyword evidence="5" id="KW-0472">Membrane</keyword>
<dbReference type="PANTHER" id="PTHR48063:SF90">
    <property type="entry name" value="OS11G0565920 PROTEIN"/>
    <property type="match status" value="1"/>
</dbReference>
<accession>A0A7J7GVH5</accession>
<evidence type="ECO:0000313" key="7">
    <source>
        <dbReference type="EMBL" id="KAF5944670.1"/>
    </source>
</evidence>
<evidence type="ECO:0000256" key="1">
    <source>
        <dbReference type="ARBA" id="ARBA00004479"/>
    </source>
</evidence>
<keyword evidence="2" id="KW-0812">Transmembrane</keyword>
<evidence type="ECO:0000256" key="4">
    <source>
        <dbReference type="ARBA" id="ARBA00022989"/>
    </source>
</evidence>
<dbReference type="Pfam" id="PF00560">
    <property type="entry name" value="LRR_1"/>
    <property type="match status" value="2"/>
</dbReference>
<sequence length="212" mass="24486">MRGVKIDVEKDWLQEVNMLPSLVELHLPGCDLQSLPISLPFINFTLFLVLDISINSFNSSNPHWMFNLTRLRTLDLSLNSFQGTIPSEIVNLISLEYLYMYSNGNFEGQILRYLENLCKLKFFDLSKNHFNGTIDDFLNGFLDCPNNSLEYLRICNNFTSVRILSRVQFQLQLKICQSLQYLDLGFNNMNGTIPESFGKLSKLVQLDLQENP</sequence>
<reference evidence="8" key="1">
    <citation type="journal article" date="2020" name="Nat. Commun.">
        <title>Genome assembly of wild tea tree DASZ reveals pedigree and selection history of tea varieties.</title>
        <authorList>
            <person name="Zhang W."/>
            <person name="Zhang Y."/>
            <person name="Qiu H."/>
            <person name="Guo Y."/>
            <person name="Wan H."/>
            <person name="Zhang X."/>
            <person name="Scossa F."/>
            <person name="Alseekh S."/>
            <person name="Zhang Q."/>
            <person name="Wang P."/>
            <person name="Xu L."/>
            <person name="Schmidt M.H."/>
            <person name="Jia X."/>
            <person name="Li D."/>
            <person name="Zhu A."/>
            <person name="Guo F."/>
            <person name="Chen W."/>
            <person name="Ni D."/>
            <person name="Usadel B."/>
            <person name="Fernie A.R."/>
            <person name="Wen W."/>
        </authorList>
    </citation>
    <scope>NUCLEOTIDE SEQUENCE [LARGE SCALE GENOMIC DNA]</scope>
    <source>
        <strain evidence="8">cv. G240</strain>
    </source>
</reference>
<keyword evidence="4" id="KW-1133">Transmembrane helix</keyword>
<dbReference type="GO" id="GO:0016020">
    <property type="term" value="C:membrane"/>
    <property type="evidence" value="ECO:0007669"/>
    <property type="project" value="UniProtKB-SubCell"/>
</dbReference>
<keyword evidence="8" id="KW-1185">Reference proteome</keyword>
<dbReference type="InterPro" id="IPR032675">
    <property type="entry name" value="LRR_dom_sf"/>
</dbReference>
<organism evidence="7 8">
    <name type="scientific">Camellia sinensis</name>
    <name type="common">Tea plant</name>
    <name type="synonym">Thea sinensis</name>
    <dbReference type="NCBI Taxonomy" id="4442"/>
    <lineage>
        <taxon>Eukaryota</taxon>
        <taxon>Viridiplantae</taxon>
        <taxon>Streptophyta</taxon>
        <taxon>Embryophyta</taxon>
        <taxon>Tracheophyta</taxon>
        <taxon>Spermatophyta</taxon>
        <taxon>Magnoliopsida</taxon>
        <taxon>eudicotyledons</taxon>
        <taxon>Gunneridae</taxon>
        <taxon>Pentapetalae</taxon>
        <taxon>asterids</taxon>
        <taxon>Ericales</taxon>
        <taxon>Theaceae</taxon>
        <taxon>Camellia</taxon>
    </lineage>
</organism>
<dbReference type="Gene3D" id="3.80.10.10">
    <property type="entry name" value="Ribonuclease Inhibitor"/>
    <property type="match status" value="2"/>
</dbReference>
<dbReference type="Proteomes" id="UP000593564">
    <property type="component" value="Unassembled WGS sequence"/>
</dbReference>
<dbReference type="SUPFAM" id="SSF52058">
    <property type="entry name" value="L domain-like"/>
    <property type="match status" value="1"/>
</dbReference>
<dbReference type="InterPro" id="IPR001611">
    <property type="entry name" value="Leu-rich_rpt"/>
</dbReference>
<evidence type="ECO:0000256" key="3">
    <source>
        <dbReference type="ARBA" id="ARBA00022729"/>
    </source>
</evidence>